<accession>A0ABX6K2W6</accession>
<dbReference type="Proteomes" id="UP000503441">
    <property type="component" value="Chromosome"/>
</dbReference>
<gene>
    <name evidence="2" type="ORF">G7066_14715</name>
</gene>
<protein>
    <submittedName>
        <fullName evidence="2">Uncharacterized protein</fullName>
    </submittedName>
</protein>
<dbReference type="RefSeq" id="WP_166331757.1">
    <property type="nucleotide sequence ID" value="NZ_CP049933.1"/>
</dbReference>
<reference evidence="2 3" key="1">
    <citation type="submission" date="2020-03" db="EMBL/GenBank/DDBJ databases">
        <title>Leucobacter sp. nov., isolated from beetles.</title>
        <authorList>
            <person name="Hyun D.-W."/>
            <person name="Bae J.-W."/>
        </authorList>
    </citation>
    <scope>NUCLEOTIDE SEQUENCE [LARGE SCALE GENOMIC DNA]</scope>
    <source>
        <strain evidence="2 3">HDW9A</strain>
    </source>
</reference>
<dbReference type="EMBL" id="CP049933">
    <property type="protein sequence ID" value="QIM19515.1"/>
    <property type="molecule type" value="Genomic_DNA"/>
</dbReference>
<evidence type="ECO:0000313" key="2">
    <source>
        <dbReference type="EMBL" id="QIM19515.1"/>
    </source>
</evidence>
<keyword evidence="3" id="KW-1185">Reference proteome</keyword>
<proteinExistence type="predicted"/>
<feature type="region of interest" description="Disordered" evidence="1">
    <location>
        <begin position="1"/>
        <end position="26"/>
    </location>
</feature>
<evidence type="ECO:0000313" key="3">
    <source>
        <dbReference type="Proteomes" id="UP000503441"/>
    </source>
</evidence>
<name>A0ABX6K2W6_9MICO</name>
<evidence type="ECO:0000256" key="1">
    <source>
        <dbReference type="SAM" id="MobiDB-lite"/>
    </source>
</evidence>
<organism evidence="2 3">
    <name type="scientific">Leucobacter coleopterorum</name>
    <dbReference type="NCBI Taxonomy" id="2714933"/>
    <lineage>
        <taxon>Bacteria</taxon>
        <taxon>Bacillati</taxon>
        <taxon>Actinomycetota</taxon>
        <taxon>Actinomycetes</taxon>
        <taxon>Micrococcales</taxon>
        <taxon>Microbacteriaceae</taxon>
        <taxon>Leucobacter</taxon>
    </lineage>
</organism>
<sequence length="94" mass="9778">MFVAQPSAAGQRATVVRGEGAGQGSTSTSILLCVGGCELEREPLGGSNELWHLGARVDDCDAYVSFSAEGLSSRSAEVVLETSTMPELRTSEVT</sequence>